<gene>
    <name evidence="2" type="ORF">PMF13cell1_02666</name>
</gene>
<dbReference type="PANTHER" id="PTHR43649:SF12">
    <property type="entry name" value="DIACETYLCHITOBIOSE BINDING PROTEIN DASA"/>
    <property type="match status" value="1"/>
</dbReference>
<dbReference type="RefSeq" id="WP_130181012.1">
    <property type="nucleotide sequence ID" value="NZ_CP035945.1"/>
</dbReference>
<dbReference type="PANTHER" id="PTHR43649">
    <property type="entry name" value="ARABINOSE-BINDING PROTEIN-RELATED"/>
    <property type="match status" value="1"/>
</dbReference>
<feature type="signal peptide" evidence="1">
    <location>
        <begin position="1"/>
        <end position="22"/>
    </location>
</feature>
<name>A0A4P6M113_9FIRM</name>
<keyword evidence="1" id="KW-0732">Signal</keyword>
<sequence>MKKRMKKVTALMLCAAMTASFAGCSSEKSNNSADSKDASAASKEGKEDLLTIDVFSRNANYQGIQSGWFAKIIKDKFNIEMNIISQNISGESVYQTRSAAGELGDIICLDADKMKDCVEAGLIYDMTDLAKDSDVLKPFEEGADAFSDYFGTEGKIYAYPVNASGIAKNTDAAQVRNGAPENGFYTRWDYYYELGAPEIKNMDDILTVSKQMQDAHPTSDSGKPAYAFSLFPDWDGTSMTCADKYAIMYGYGRNDNGFVNYKANGKDYFVLDDDDGIYHKTLEMYFKANQMGLLDPDSSTQSFDDLNAKVADGAAFNSPFPIYQYNTPEHISEGKGQVFVPVGDMDYAPLGHSVHGQGAAMAMGSTVKDPERVFKFFEWLNSEEGMMLTFAGPEGLTWEEKDGRPYLTEYGKEALQGGDPQNIPVPEEWGGGNFSDGGNRIVSSVVYKMDTNPTYNEPYDPSMWSTTMDENRSKIDEQWTETFGAKWPLDYLKEKNALDPMPGNSFRKPQDPGDIKTKRSECGEVIKAYSWQMIYAEDQSTFDSLWSEMKDKIKGFGYDDVVAYDMENFQEASQAIQEATK</sequence>
<evidence type="ECO:0008006" key="4">
    <source>
        <dbReference type="Google" id="ProtNLM"/>
    </source>
</evidence>
<dbReference type="SUPFAM" id="SSF53850">
    <property type="entry name" value="Periplasmic binding protein-like II"/>
    <property type="match status" value="1"/>
</dbReference>
<dbReference type="AlphaFoldDB" id="A0A4P6M113"/>
<reference evidence="2 3" key="1">
    <citation type="submission" date="2019-01" db="EMBL/GenBank/DDBJ databases">
        <title>PMF-metabolizing Aryl O-demethylase.</title>
        <authorList>
            <person name="Kim M."/>
        </authorList>
    </citation>
    <scope>NUCLEOTIDE SEQUENCE [LARGE SCALE GENOMIC DNA]</scope>
    <source>
        <strain evidence="2 3">PMF1</strain>
    </source>
</reference>
<feature type="chain" id="PRO_5039714346" description="Extracellular solute-binding protein" evidence="1">
    <location>
        <begin position="23"/>
        <end position="581"/>
    </location>
</feature>
<dbReference type="EMBL" id="CP035945">
    <property type="protein sequence ID" value="QBE97113.1"/>
    <property type="molecule type" value="Genomic_DNA"/>
</dbReference>
<dbReference type="Pfam" id="PF01547">
    <property type="entry name" value="SBP_bac_1"/>
    <property type="match status" value="1"/>
</dbReference>
<protein>
    <recommendedName>
        <fullName evidence="4">Extracellular solute-binding protein</fullName>
    </recommendedName>
</protein>
<accession>A0A4P6M113</accession>
<evidence type="ECO:0000256" key="1">
    <source>
        <dbReference type="SAM" id="SignalP"/>
    </source>
</evidence>
<dbReference type="InterPro" id="IPR050490">
    <property type="entry name" value="Bact_solute-bd_prot1"/>
</dbReference>
<dbReference type="PROSITE" id="PS51257">
    <property type="entry name" value="PROKAR_LIPOPROTEIN"/>
    <property type="match status" value="1"/>
</dbReference>
<dbReference type="Proteomes" id="UP000289794">
    <property type="component" value="Chromosome"/>
</dbReference>
<proteinExistence type="predicted"/>
<evidence type="ECO:0000313" key="3">
    <source>
        <dbReference type="Proteomes" id="UP000289794"/>
    </source>
</evidence>
<dbReference type="KEGG" id="bpro:PMF13cell1_02666"/>
<dbReference type="Gene3D" id="3.40.190.10">
    <property type="entry name" value="Periplasmic binding protein-like II"/>
    <property type="match status" value="2"/>
</dbReference>
<dbReference type="InterPro" id="IPR006059">
    <property type="entry name" value="SBP"/>
</dbReference>
<evidence type="ECO:0000313" key="2">
    <source>
        <dbReference type="EMBL" id="QBE97113.1"/>
    </source>
</evidence>
<organism evidence="2 3">
    <name type="scientific">Blautia producta</name>
    <dbReference type="NCBI Taxonomy" id="33035"/>
    <lineage>
        <taxon>Bacteria</taxon>
        <taxon>Bacillati</taxon>
        <taxon>Bacillota</taxon>
        <taxon>Clostridia</taxon>
        <taxon>Lachnospirales</taxon>
        <taxon>Lachnospiraceae</taxon>
        <taxon>Blautia</taxon>
    </lineage>
</organism>